<dbReference type="EMBL" id="OR343189">
    <property type="protein sequence ID" value="WNL50534.1"/>
    <property type="molecule type" value="Genomic_DNA"/>
</dbReference>
<protein>
    <submittedName>
        <fullName evidence="1">Uncharacterized protein</fullName>
    </submittedName>
</protein>
<reference evidence="1" key="1">
    <citation type="submission" date="2023-07" db="EMBL/GenBank/DDBJ databases">
        <authorList>
            <person name="Xia Y."/>
        </authorList>
    </citation>
    <scope>NUCLEOTIDE SEQUENCE</scope>
    <source>
        <strain evidence="1">E</strain>
    </source>
</reference>
<accession>A0AA96IZD4</accession>
<organism evidence="1">
    <name type="scientific">Marseillevirus sp</name>
    <dbReference type="NCBI Taxonomy" id="2809551"/>
    <lineage>
        <taxon>Viruses</taxon>
        <taxon>Varidnaviria</taxon>
        <taxon>Bamfordvirae</taxon>
        <taxon>Nucleocytoviricota</taxon>
        <taxon>Megaviricetes</taxon>
        <taxon>Pimascovirales</taxon>
        <taxon>Pimascovirales incertae sedis</taxon>
        <taxon>Marseilleviridae</taxon>
        <taxon>Marseillevirus</taxon>
    </lineage>
</organism>
<gene>
    <name evidence="1" type="ORF">MarDSR_495</name>
</gene>
<name>A0AA96IZD4_9VIRU</name>
<sequence length="115" mass="13380">MTDVHRKSKTGICCHTCQFFSEDEAEFREHCENAHFSKDDYSADVECEACNFRTGRLAPFFQHLDKKKHQACVFYLSRKNEMFGDSKMALDMTCDCFKPKVVKKMMVTMTIKGEV</sequence>
<evidence type="ECO:0000313" key="1">
    <source>
        <dbReference type="EMBL" id="WNL50534.1"/>
    </source>
</evidence>
<proteinExistence type="predicted"/>